<dbReference type="PANTHER" id="PTHR45867:SF3">
    <property type="entry name" value="ACID PHOSPHATASE TYPE 7"/>
    <property type="match status" value="1"/>
</dbReference>
<evidence type="ECO:0000259" key="3">
    <source>
        <dbReference type="Pfam" id="PF16656"/>
    </source>
</evidence>
<dbReference type="SUPFAM" id="SSF49363">
    <property type="entry name" value="Purple acid phosphatase, N-terminal domain"/>
    <property type="match status" value="1"/>
</dbReference>
<dbReference type="PANTHER" id="PTHR45867">
    <property type="entry name" value="PURPLE ACID PHOSPHATASE"/>
    <property type="match status" value="1"/>
</dbReference>
<dbReference type="Gene3D" id="2.60.40.380">
    <property type="entry name" value="Purple acid phosphatase-like, N-terminal"/>
    <property type="match status" value="1"/>
</dbReference>
<dbReference type="Proteomes" id="UP001165962">
    <property type="component" value="Unassembled WGS sequence"/>
</dbReference>
<gene>
    <name evidence="4" type="ORF">G9U52_19815</name>
</gene>
<dbReference type="InterPro" id="IPR008963">
    <property type="entry name" value="Purple_acid_Pase-like_N"/>
</dbReference>
<evidence type="ECO:0000256" key="1">
    <source>
        <dbReference type="ARBA" id="ARBA00022729"/>
    </source>
</evidence>
<proteinExistence type="predicted"/>
<protein>
    <submittedName>
        <fullName evidence="4">Metallophosphoesterase family protein</fullName>
    </submittedName>
</protein>
<evidence type="ECO:0000313" key="4">
    <source>
        <dbReference type="EMBL" id="NHN32089.1"/>
    </source>
</evidence>
<dbReference type="InterPro" id="IPR029052">
    <property type="entry name" value="Metallo-depent_PP-like"/>
</dbReference>
<evidence type="ECO:0000259" key="2">
    <source>
        <dbReference type="Pfam" id="PF00149"/>
    </source>
</evidence>
<dbReference type="Gene3D" id="3.60.21.10">
    <property type="match status" value="1"/>
</dbReference>
<sequence>MVVVVVTAVIVQRGDSSTPTPATNSASSATSIQPKSVVTTFNGDARTTRGFTWYTESTDTATHLQLVKGGATTFTDPNIIEFTGTTTTLQTGKKQVQSIHKVLVTNLAPGTEYAYRVGDQTKQSWSEPVIFNTEAQRAEAFTFLNVSDSQGISESDFELWGHTLDGAFAKFPKAEFIVHNGDLVEEPEDETAWDYFFGKTRSWLKQIPLMPVTGNHDEVDGVADRYLSHFYLPDNGPKGSIPGTAYSFDYGNAHIAVLNTESNFEAQTKWLREDLARTNQPWKLIAMHRGAYGGNAYKKVEKWIAVFDEFKVDLVLQGHNHEYSRSYPLRNGIKVGDGEQAALNREGTVYVVTNTAGAKFNEKKDDLFYHKVHLQNGKQMFAGITIEGDKLTYQAYDIEGNLVDSFVIQH</sequence>
<accession>A0ABX0JA44</accession>
<dbReference type="InterPro" id="IPR015914">
    <property type="entry name" value="PAPs_N"/>
</dbReference>
<name>A0ABX0JA44_9BACL</name>
<feature type="domain" description="Calcineurin-like phosphoesterase" evidence="2">
    <location>
        <begin position="143"/>
        <end position="323"/>
    </location>
</feature>
<dbReference type="InterPro" id="IPR004843">
    <property type="entry name" value="Calcineurin-like_PHP"/>
</dbReference>
<feature type="domain" description="Purple acid phosphatase N-terminal" evidence="3">
    <location>
        <begin position="34"/>
        <end position="133"/>
    </location>
</feature>
<dbReference type="Pfam" id="PF16656">
    <property type="entry name" value="Pur_ac_phosph_N"/>
    <property type="match status" value="1"/>
</dbReference>
<dbReference type="EMBL" id="JAAOIW010000007">
    <property type="protein sequence ID" value="NHN32089.1"/>
    <property type="molecule type" value="Genomic_DNA"/>
</dbReference>
<organism evidence="4 5">
    <name type="scientific">Paenibacillus agricola</name>
    <dbReference type="NCBI Taxonomy" id="2716264"/>
    <lineage>
        <taxon>Bacteria</taxon>
        <taxon>Bacillati</taxon>
        <taxon>Bacillota</taxon>
        <taxon>Bacilli</taxon>
        <taxon>Bacillales</taxon>
        <taxon>Paenibacillaceae</taxon>
        <taxon>Paenibacillus</taxon>
    </lineage>
</organism>
<keyword evidence="5" id="KW-1185">Reference proteome</keyword>
<reference evidence="4" key="1">
    <citation type="submission" date="2020-03" db="EMBL/GenBank/DDBJ databases">
        <title>Draft sequencing of Paenibacilllus sp. S3N08.</title>
        <authorList>
            <person name="Kim D.-U."/>
        </authorList>
    </citation>
    <scope>NUCLEOTIDE SEQUENCE</scope>
    <source>
        <strain evidence="4">S3N08</strain>
    </source>
</reference>
<keyword evidence="1" id="KW-0732">Signal</keyword>
<comment type="caution">
    <text evidence="4">The sequence shown here is derived from an EMBL/GenBank/DDBJ whole genome shotgun (WGS) entry which is preliminary data.</text>
</comment>
<evidence type="ECO:0000313" key="5">
    <source>
        <dbReference type="Proteomes" id="UP001165962"/>
    </source>
</evidence>
<dbReference type="Pfam" id="PF00149">
    <property type="entry name" value="Metallophos"/>
    <property type="match status" value="1"/>
</dbReference>
<dbReference type="SUPFAM" id="SSF56300">
    <property type="entry name" value="Metallo-dependent phosphatases"/>
    <property type="match status" value="1"/>
</dbReference>